<comment type="caution">
    <text evidence="2">The sequence shown here is derived from an EMBL/GenBank/DDBJ whole genome shotgun (WGS) entry which is preliminary data.</text>
</comment>
<proteinExistence type="predicted"/>
<dbReference type="Pfam" id="PF10082">
    <property type="entry name" value="BBP2_2"/>
    <property type="match status" value="1"/>
</dbReference>
<organism evidence="2 3">
    <name type="scientific">Glaciecola petra</name>
    <dbReference type="NCBI Taxonomy" id="3075602"/>
    <lineage>
        <taxon>Bacteria</taxon>
        <taxon>Pseudomonadati</taxon>
        <taxon>Pseudomonadota</taxon>
        <taxon>Gammaproteobacteria</taxon>
        <taxon>Alteromonadales</taxon>
        <taxon>Alteromonadaceae</taxon>
        <taxon>Glaciecola</taxon>
    </lineage>
</organism>
<gene>
    <name evidence="2" type="ORF">RM552_13985</name>
</gene>
<evidence type="ECO:0000313" key="2">
    <source>
        <dbReference type="EMBL" id="MDT0595961.1"/>
    </source>
</evidence>
<protein>
    <submittedName>
        <fullName evidence="2">Outer membrane beta-barrel protein</fullName>
    </submittedName>
</protein>
<name>A0ABU2ZUM5_9ALTE</name>
<dbReference type="InterPro" id="IPR018759">
    <property type="entry name" value="BBP2_2"/>
</dbReference>
<keyword evidence="3" id="KW-1185">Reference proteome</keyword>
<feature type="signal peptide" evidence="1">
    <location>
        <begin position="1"/>
        <end position="32"/>
    </location>
</feature>
<dbReference type="EMBL" id="JAVRHX010000004">
    <property type="protein sequence ID" value="MDT0595961.1"/>
    <property type="molecule type" value="Genomic_DNA"/>
</dbReference>
<keyword evidence="1" id="KW-0732">Signal</keyword>
<feature type="chain" id="PRO_5045843288" evidence="1">
    <location>
        <begin position="33"/>
        <end position="414"/>
    </location>
</feature>
<dbReference type="RefSeq" id="WP_311369476.1">
    <property type="nucleotide sequence ID" value="NZ_JAVRHX010000004.1"/>
</dbReference>
<dbReference type="Proteomes" id="UP001253545">
    <property type="component" value="Unassembled WGS sequence"/>
</dbReference>
<evidence type="ECO:0000256" key="1">
    <source>
        <dbReference type="SAM" id="SignalP"/>
    </source>
</evidence>
<evidence type="ECO:0000313" key="3">
    <source>
        <dbReference type="Proteomes" id="UP001253545"/>
    </source>
</evidence>
<reference evidence="2 3" key="1">
    <citation type="submission" date="2023-09" db="EMBL/GenBank/DDBJ databases">
        <authorList>
            <person name="Rey-Velasco X."/>
        </authorList>
    </citation>
    <scope>NUCLEOTIDE SEQUENCE [LARGE SCALE GENOMIC DNA]</scope>
    <source>
        <strain evidence="2 3">P117</strain>
    </source>
</reference>
<accession>A0ABU2ZUM5</accession>
<sequence length="414" mass="47019">MFKVIMGYKAKKITSAIACFLLVSTGSTSALAQQFDDAASVQFGGFEVIPTVDIGVKFDDNVSQLASDEISSWSRIVSPQVSMISSLGASQVDFGYRIKNEDFFSSKEDNYTDHFLTAGADVELSARHRVNARLDFEDGHDARGSGFSIGNGDLINEPDQYKQTQLDFLYSYGAFNSQGRIDVNFNVRTLDYDVSTPEYLVRDRRISRIGGTYYHRIGATTDLTFDIIRETVSYKTPAVSTNPLDSRNMSYLVGLSWEATANTSGFAKVGYQEKRFDSALRDDFDGFDWAAGVRWEPVEYASVEIRTSADTNETNGEGNFIRGRTHTAVWRHEWLDRVRSRAAVVWNNNRYEGQLIDGLSIRSDDNLGFRASVYYQFRRWINFEVGYRFDERDSNRNEIDFDRNQFIFNALVTL</sequence>